<feature type="transmembrane region" description="Helical" evidence="5">
    <location>
        <begin position="196"/>
        <end position="217"/>
    </location>
</feature>
<dbReference type="AlphaFoldDB" id="A0A8R1ILV3"/>
<sequence>MDNINNINTRFLEKKTTIAYSSRSICIARHIVSKIVDKNGHHRFVVLFIIWRAEFEIFVAGRSTDHRKTSHISHSGGYRQFIERISGQWHTVVRIAGRTGAENSIIVTLIEVLKIIAHIGCGWVADQPEVSVLVVNYIALMMAGLDTMIFPFYTEYWSFLILISLLVSLCYHWPDLSNRTCIHCVYDYRDIFPPHLMHFLAAVCTVFLLMTLVLLLINHCKLRKKTYSLAIEFQINQNLRVLHLALPVSFWTFLAFFWWIGLSYFVGSDADLDAEIEQFHKMVQNVSRRGGGGASDYHPVVSNKIIGPVPTAPSDKATISIHRTSQIFPVYTFLTSLTWLLLMYIEKKKKRVGMVPPETSKVEKDMYFQSLNEQWSRMPSQTQKTGRLNLLNVFAVPRSSVAS</sequence>
<keyword evidence="4 5" id="KW-0472">Membrane</keyword>
<evidence type="ECO:0000313" key="6">
    <source>
        <dbReference type="EnsemblMetazoa" id="CJA39122b.1"/>
    </source>
</evidence>
<dbReference type="GO" id="GO:0004984">
    <property type="term" value="F:olfactory receptor activity"/>
    <property type="evidence" value="ECO:0007669"/>
    <property type="project" value="TreeGrafter"/>
</dbReference>
<accession>A0A8R1ILV3</accession>
<feature type="transmembrane region" description="Helical" evidence="5">
    <location>
        <begin position="238"/>
        <end position="260"/>
    </location>
</feature>
<protein>
    <submittedName>
        <fullName evidence="6">Uncharacterized protein</fullName>
    </submittedName>
</protein>
<comment type="subcellular location">
    <subcellularLocation>
        <location evidence="1">Membrane</location>
        <topology evidence="1">Multi-pass membrane protein</topology>
    </subcellularLocation>
</comment>
<reference evidence="7" key="1">
    <citation type="submission" date="2010-08" db="EMBL/GenBank/DDBJ databases">
        <authorList>
            <consortium name="Caenorhabditis japonica Sequencing Consortium"/>
            <person name="Wilson R.K."/>
        </authorList>
    </citation>
    <scope>NUCLEOTIDE SEQUENCE [LARGE SCALE GENOMIC DNA]</scope>
    <source>
        <strain evidence="7">DF5081</strain>
    </source>
</reference>
<keyword evidence="7" id="KW-1185">Reference proteome</keyword>
<evidence type="ECO:0000256" key="3">
    <source>
        <dbReference type="ARBA" id="ARBA00022989"/>
    </source>
</evidence>
<feature type="transmembrane region" description="Helical" evidence="5">
    <location>
        <begin position="327"/>
        <end position="345"/>
    </location>
</feature>
<name>A0A8R1ILV3_CAEJA</name>
<evidence type="ECO:0000256" key="5">
    <source>
        <dbReference type="SAM" id="Phobius"/>
    </source>
</evidence>
<dbReference type="Proteomes" id="UP000005237">
    <property type="component" value="Unassembled WGS sequence"/>
</dbReference>
<organism evidence="6 7">
    <name type="scientific">Caenorhabditis japonica</name>
    <dbReference type="NCBI Taxonomy" id="281687"/>
    <lineage>
        <taxon>Eukaryota</taxon>
        <taxon>Metazoa</taxon>
        <taxon>Ecdysozoa</taxon>
        <taxon>Nematoda</taxon>
        <taxon>Chromadorea</taxon>
        <taxon>Rhabditida</taxon>
        <taxon>Rhabditina</taxon>
        <taxon>Rhabditomorpha</taxon>
        <taxon>Rhabditoidea</taxon>
        <taxon>Rhabditidae</taxon>
        <taxon>Peloderinae</taxon>
        <taxon>Caenorhabditis</taxon>
    </lineage>
</organism>
<keyword evidence="2 5" id="KW-0812">Transmembrane</keyword>
<dbReference type="InterPro" id="IPR051080">
    <property type="entry name" value="Nematode_rcpt-like_serp_alpha"/>
</dbReference>
<feature type="transmembrane region" description="Helical" evidence="5">
    <location>
        <begin position="156"/>
        <end position="174"/>
    </location>
</feature>
<dbReference type="EnsemblMetazoa" id="CJA39122b.1">
    <property type="protein sequence ID" value="CJA39122b.1"/>
    <property type="gene ID" value="WBGene00214969"/>
</dbReference>
<keyword evidence="3 5" id="KW-1133">Transmembrane helix</keyword>
<evidence type="ECO:0000256" key="4">
    <source>
        <dbReference type="ARBA" id="ARBA00023136"/>
    </source>
</evidence>
<proteinExistence type="predicted"/>
<evidence type="ECO:0000256" key="2">
    <source>
        <dbReference type="ARBA" id="ARBA00022692"/>
    </source>
</evidence>
<evidence type="ECO:0000256" key="1">
    <source>
        <dbReference type="ARBA" id="ARBA00004141"/>
    </source>
</evidence>
<dbReference type="PANTHER" id="PTHR31357:SF18">
    <property type="entry name" value="SERPENTINE RECEPTOR, CLASS T"/>
    <property type="match status" value="1"/>
</dbReference>
<evidence type="ECO:0000313" key="7">
    <source>
        <dbReference type="Proteomes" id="UP000005237"/>
    </source>
</evidence>
<reference evidence="6" key="2">
    <citation type="submission" date="2022-06" db="UniProtKB">
        <authorList>
            <consortium name="EnsemblMetazoa"/>
        </authorList>
    </citation>
    <scope>IDENTIFICATION</scope>
    <source>
        <strain evidence="6">DF5081</strain>
    </source>
</reference>
<dbReference type="PANTHER" id="PTHR31357">
    <property type="entry name" value="SERPENTINE RECEPTOR CLASS ALPHA-10"/>
    <property type="match status" value="1"/>
</dbReference>
<dbReference type="GO" id="GO:0016020">
    <property type="term" value="C:membrane"/>
    <property type="evidence" value="ECO:0007669"/>
    <property type="project" value="UniProtKB-SubCell"/>
</dbReference>